<sequence>MASPAHYEDYITAQQIADCREQTTRVVKQCRFQRIITMRNQSWDRQRELENAQMDKFAGLSCRALCQAMLNRLPRELRDLIYRYLVLENKGPRAHVVMEPFWKQPLSCTRSDDPNFTPSRLEHNHFFNLEFVGPTFLHELGQVWYSTCNFLLLGDKSLFAHMLGPCIDSDPILAAPDKTLVLSPRELIRRVEFRLFDDDFEDPATHKALSQVSTLKNRARVTLTVKFLHVLFLAGQKGSQLRYKAVIKTALASFDPIMLLIAKIKAHAPHIVVSMTVNDCEVPTDATKFYAEAWRMLLDQKGKVGVSYF</sequence>
<dbReference type="Proteomes" id="UP000799291">
    <property type="component" value="Unassembled WGS sequence"/>
</dbReference>
<keyword evidence="2" id="KW-1185">Reference proteome</keyword>
<dbReference type="AlphaFoldDB" id="A0A6G1IRM8"/>
<accession>A0A6G1IRM8</accession>
<reference evidence="1" key="1">
    <citation type="journal article" date="2020" name="Stud. Mycol.">
        <title>101 Dothideomycetes genomes: a test case for predicting lifestyles and emergence of pathogens.</title>
        <authorList>
            <person name="Haridas S."/>
            <person name="Albert R."/>
            <person name="Binder M."/>
            <person name="Bloem J."/>
            <person name="Labutti K."/>
            <person name="Salamov A."/>
            <person name="Andreopoulos B."/>
            <person name="Baker S."/>
            <person name="Barry K."/>
            <person name="Bills G."/>
            <person name="Bluhm B."/>
            <person name="Cannon C."/>
            <person name="Castanera R."/>
            <person name="Culley D."/>
            <person name="Daum C."/>
            <person name="Ezra D."/>
            <person name="Gonzalez J."/>
            <person name="Henrissat B."/>
            <person name="Kuo A."/>
            <person name="Liang C."/>
            <person name="Lipzen A."/>
            <person name="Lutzoni F."/>
            <person name="Magnuson J."/>
            <person name="Mondo S."/>
            <person name="Nolan M."/>
            <person name="Ohm R."/>
            <person name="Pangilinan J."/>
            <person name="Park H.-J."/>
            <person name="Ramirez L."/>
            <person name="Alfaro M."/>
            <person name="Sun H."/>
            <person name="Tritt A."/>
            <person name="Yoshinaga Y."/>
            <person name="Zwiers L.-H."/>
            <person name="Turgeon B."/>
            <person name="Goodwin S."/>
            <person name="Spatafora J."/>
            <person name="Crous P."/>
            <person name="Grigoriev I."/>
        </authorList>
    </citation>
    <scope>NUCLEOTIDE SEQUENCE</scope>
    <source>
        <strain evidence="1">CBS 122367</strain>
    </source>
</reference>
<name>A0A6G1IRM8_9PLEO</name>
<organism evidence="1 2">
    <name type="scientific">Lentithecium fluviatile CBS 122367</name>
    <dbReference type="NCBI Taxonomy" id="1168545"/>
    <lineage>
        <taxon>Eukaryota</taxon>
        <taxon>Fungi</taxon>
        <taxon>Dikarya</taxon>
        <taxon>Ascomycota</taxon>
        <taxon>Pezizomycotina</taxon>
        <taxon>Dothideomycetes</taxon>
        <taxon>Pleosporomycetidae</taxon>
        <taxon>Pleosporales</taxon>
        <taxon>Massarineae</taxon>
        <taxon>Lentitheciaceae</taxon>
        <taxon>Lentithecium</taxon>
    </lineage>
</organism>
<evidence type="ECO:0000313" key="1">
    <source>
        <dbReference type="EMBL" id="KAF2680758.1"/>
    </source>
</evidence>
<dbReference type="EMBL" id="MU005594">
    <property type="protein sequence ID" value="KAF2680758.1"/>
    <property type="molecule type" value="Genomic_DNA"/>
</dbReference>
<protein>
    <submittedName>
        <fullName evidence="1">Uncharacterized protein</fullName>
    </submittedName>
</protein>
<dbReference type="OrthoDB" id="3684889at2759"/>
<evidence type="ECO:0000313" key="2">
    <source>
        <dbReference type="Proteomes" id="UP000799291"/>
    </source>
</evidence>
<proteinExistence type="predicted"/>
<gene>
    <name evidence="1" type="ORF">K458DRAFT_406921</name>
</gene>